<evidence type="ECO:0000313" key="5">
    <source>
        <dbReference type="Proteomes" id="UP000824469"/>
    </source>
</evidence>
<dbReference type="Proteomes" id="UP000824469">
    <property type="component" value="Unassembled WGS sequence"/>
</dbReference>
<feature type="non-terminal residue" evidence="4">
    <location>
        <position position="1"/>
    </location>
</feature>
<dbReference type="AlphaFoldDB" id="A0AA38G5K0"/>
<name>A0AA38G5K0_TAXCH</name>
<evidence type="ECO:0000256" key="1">
    <source>
        <dbReference type="ARBA" id="ARBA00009995"/>
    </source>
</evidence>
<dbReference type="PANTHER" id="PTHR11926:SF774">
    <property type="entry name" value="UDP-GLYCOSYLTRANSFERASE 85A1-RELATED"/>
    <property type="match status" value="1"/>
</dbReference>
<evidence type="ECO:0000313" key="4">
    <source>
        <dbReference type="EMBL" id="KAH9316412.1"/>
    </source>
</evidence>
<dbReference type="InterPro" id="IPR035595">
    <property type="entry name" value="UDP_glycos_trans_CS"/>
</dbReference>
<keyword evidence="3" id="KW-0328">Glycosyltransferase</keyword>
<dbReference type="InterPro" id="IPR002213">
    <property type="entry name" value="UDP_glucos_trans"/>
</dbReference>
<dbReference type="Gene3D" id="3.40.50.2000">
    <property type="entry name" value="Glycogen Phosphorylase B"/>
    <property type="match status" value="1"/>
</dbReference>
<dbReference type="OMA" id="IGMAFED"/>
<comment type="caution">
    <text evidence="4">The sequence shown here is derived from an EMBL/GenBank/DDBJ whole genome shotgun (WGS) entry which is preliminary data.</text>
</comment>
<gene>
    <name evidence="4" type="ORF">KI387_025039</name>
</gene>
<dbReference type="Pfam" id="PF00201">
    <property type="entry name" value="UDPGT"/>
    <property type="match status" value="1"/>
</dbReference>
<dbReference type="SUPFAM" id="SSF53756">
    <property type="entry name" value="UDP-Glycosyltransferase/glycogen phosphorylase"/>
    <property type="match status" value="1"/>
</dbReference>
<evidence type="ECO:0000256" key="3">
    <source>
        <dbReference type="RuleBase" id="RU003718"/>
    </source>
</evidence>
<dbReference type="EMBL" id="JAHRHJ020000005">
    <property type="protein sequence ID" value="KAH9316412.1"/>
    <property type="molecule type" value="Genomic_DNA"/>
</dbReference>
<dbReference type="CDD" id="cd03784">
    <property type="entry name" value="GT1_Gtf-like"/>
    <property type="match status" value="1"/>
</dbReference>
<dbReference type="GO" id="GO:0008194">
    <property type="term" value="F:UDP-glycosyltransferase activity"/>
    <property type="evidence" value="ECO:0007669"/>
    <property type="project" value="InterPro"/>
</dbReference>
<keyword evidence="2 3" id="KW-0808">Transferase</keyword>
<evidence type="ECO:0008006" key="6">
    <source>
        <dbReference type="Google" id="ProtNLM"/>
    </source>
</evidence>
<dbReference type="PANTHER" id="PTHR11926">
    <property type="entry name" value="GLUCOSYL/GLUCURONOSYL TRANSFERASES"/>
    <property type="match status" value="1"/>
</dbReference>
<dbReference type="PROSITE" id="PS00375">
    <property type="entry name" value="UDPGT"/>
    <property type="match status" value="1"/>
</dbReference>
<accession>A0AA38G5K0</accession>
<protein>
    <recommendedName>
        <fullName evidence="6">UDP-glycosyltransferases domain-containing protein</fullName>
    </recommendedName>
</protein>
<reference evidence="4 5" key="1">
    <citation type="journal article" date="2021" name="Nat. Plants">
        <title>The Taxus genome provides insights into paclitaxel biosynthesis.</title>
        <authorList>
            <person name="Xiong X."/>
            <person name="Gou J."/>
            <person name="Liao Q."/>
            <person name="Li Y."/>
            <person name="Zhou Q."/>
            <person name="Bi G."/>
            <person name="Li C."/>
            <person name="Du R."/>
            <person name="Wang X."/>
            <person name="Sun T."/>
            <person name="Guo L."/>
            <person name="Liang H."/>
            <person name="Lu P."/>
            <person name="Wu Y."/>
            <person name="Zhang Z."/>
            <person name="Ro D.K."/>
            <person name="Shang Y."/>
            <person name="Huang S."/>
            <person name="Yan J."/>
        </authorList>
    </citation>
    <scope>NUCLEOTIDE SEQUENCE [LARGE SCALE GENOMIC DNA]</scope>
    <source>
        <strain evidence="4">Ta-2019</strain>
    </source>
</reference>
<proteinExistence type="inferred from homology"/>
<comment type="similarity">
    <text evidence="1 3">Belongs to the UDP-glycosyltransferase family.</text>
</comment>
<organism evidence="4 5">
    <name type="scientific">Taxus chinensis</name>
    <name type="common">Chinese yew</name>
    <name type="synonym">Taxus wallichiana var. chinensis</name>
    <dbReference type="NCBI Taxonomy" id="29808"/>
    <lineage>
        <taxon>Eukaryota</taxon>
        <taxon>Viridiplantae</taxon>
        <taxon>Streptophyta</taxon>
        <taxon>Embryophyta</taxon>
        <taxon>Tracheophyta</taxon>
        <taxon>Spermatophyta</taxon>
        <taxon>Pinopsida</taxon>
        <taxon>Pinidae</taxon>
        <taxon>Conifers II</taxon>
        <taxon>Cupressales</taxon>
        <taxon>Taxaceae</taxon>
        <taxon>Taxus</taxon>
    </lineage>
</organism>
<evidence type="ECO:0000256" key="2">
    <source>
        <dbReference type="ARBA" id="ARBA00022679"/>
    </source>
</evidence>
<sequence>MYREQHVSEDIHGAFLYESLFQNVGDYVLVNKFEELEGGKEAQLGLSINGCPALAIGPVFLPNFLEGRKSIYSMWEEDNTCLQWLDSQHKGSVVYISFGSIAVKSERQLQELALGLEACGYPFLWVLRSDIVEGKSVELPKGFMERTKDRALVVSWTNQLQVLSHPSVGAFLTHSGWNSTLEAISLGVPMIGWPYFSDQFINCRFSKDIWKVGLDFE</sequence>
<keyword evidence="5" id="KW-1185">Reference proteome</keyword>
<dbReference type="FunFam" id="3.40.50.2000:FF:000056">
    <property type="entry name" value="Glycosyltransferase"/>
    <property type="match status" value="1"/>
</dbReference>